<feature type="transmembrane region" description="Helical" evidence="6">
    <location>
        <begin position="363"/>
        <end position="386"/>
    </location>
</feature>
<dbReference type="InterPro" id="IPR000109">
    <property type="entry name" value="POT_fam"/>
</dbReference>
<sequence length="867" mass="95465">MAVAAAAAVEAVEVGDGQVLERNGGQRRKAGQGWKCMPFIIGTVAFESVGSIGVAANLTVYLVKRFNMGQLSAANITNIFYGTFNFAPLLGAFISDAYLGRFRTLAYGSFFTFLGMLGLTLSASVPALKPPGCNQTTQFGEHCNSPSRLQLSVLYLSLGFITIGGGAIKPCSLPFGVDQFDITDEKGRKGLSSYYNWFLNKGAIVRDSDINDDGSARNSWELSSIQQIEEAEESIEIQTKVEVDAEINIDRDALDKDMAAAAATVETLEEMEVLEKGVAGGDGSSRRRPRGWKTMPFIIATETFEKVGSIGVAANLTVYLVKRYNVGQLTAANITNIFYGTLNFAPLLGAFVSDAYLGRFRTLAYGSFFSLLGMLGLTLSASLPALKPPGCNQTTQVGVHCNGPSTLQLGVLYLSLGFLTIGGGAIRPCSLPFGVDQFDMTDEKSRKGLHSYYNWYYEGSIFTGIVQVLAASIRKRRLKLPYPHDINQQELLLYNPPTSGNRIFRLPLTSQFRFLNKGAIVRDGDINDDGSARNLWELCSIQQIEEVKCLIRIVPVCFSGIICFVALAQQFTYVILQTLTMDCHLGPHFEIPAGTVISISFVALTLFIPIYDRLLVPMARRFTGMESGITLLQRQGVGLVISPISMVVAGIVERKRRNSALSNGGISPMSVFWLAPQLVLMGIAEAFNAVGQIEFYNKQFPEHMLTLAGSLFFVTLAGANYLSTALANITKKVTSRDGHGSWLTEDINLSKLDYYFYFIALVGVLNLFYFLICAHYYQYKAMSLHAEEPIKKNTKLEADADINMDRDAHNKLSYYHDEEQVCRTSARTDNYYPKSISRELKGLLYSNMMKCEYVKLNEAGHTSVELN</sequence>
<feature type="transmembrane region" description="Helical" evidence="6">
    <location>
        <begin position="672"/>
        <end position="691"/>
    </location>
</feature>
<protein>
    <submittedName>
        <fullName evidence="7">Uncharacterized protein</fullName>
    </submittedName>
</protein>
<name>A0AAD8T4N6_LOLMU</name>
<keyword evidence="5 6" id="KW-0472">Membrane</keyword>
<keyword evidence="8" id="KW-1185">Reference proteome</keyword>
<feature type="transmembrane region" description="Helical" evidence="6">
    <location>
        <begin position="631"/>
        <end position="652"/>
    </location>
</feature>
<dbReference type="EMBL" id="JAUUTY010000003">
    <property type="protein sequence ID" value="KAK1669156.1"/>
    <property type="molecule type" value="Genomic_DNA"/>
</dbReference>
<dbReference type="GO" id="GO:0016020">
    <property type="term" value="C:membrane"/>
    <property type="evidence" value="ECO:0007669"/>
    <property type="project" value="UniProtKB-SubCell"/>
</dbReference>
<dbReference type="GO" id="GO:0022857">
    <property type="term" value="F:transmembrane transporter activity"/>
    <property type="evidence" value="ECO:0007669"/>
    <property type="project" value="InterPro"/>
</dbReference>
<reference evidence="7" key="1">
    <citation type="submission" date="2023-07" db="EMBL/GenBank/DDBJ databases">
        <title>A chromosome-level genome assembly of Lolium multiflorum.</title>
        <authorList>
            <person name="Chen Y."/>
            <person name="Copetti D."/>
            <person name="Kolliker R."/>
            <person name="Studer B."/>
        </authorList>
    </citation>
    <scope>NUCLEOTIDE SEQUENCE</scope>
    <source>
        <strain evidence="7">02402/16</strain>
        <tissue evidence="7">Leaf</tissue>
    </source>
</reference>
<accession>A0AAD8T4N6</accession>
<evidence type="ECO:0000313" key="7">
    <source>
        <dbReference type="EMBL" id="KAK1669156.1"/>
    </source>
</evidence>
<evidence type="ECO:0000256" key="2">
    <source>
        <dbReference type="ARBA" id="ARBA00005982"/>
    </source>
</evidence>
<evidence type="ECO:0000256" key="5">
    <source>
        <dbReference type="ARBA" id="ARBA00023136"/>
    </source>
</evidence>
<evidence type="ECO:0000313" key="8">
    <source>
        <dbReference type="Proteomes" id="UP001231189"/>
    </source>
</evidence>
<feature type="transmembrane region" description="Helical" evidence="6">
    <location>
        <begin position="550"/>
        <end position="571"/>
    </location>
</feature>
<dbReference type="Proteomes" id="UP001231189">
    <property type="component" value="Unassembled WGS sequence"/>
</dbReference>
<feature type="transmembrane region" description="Helical" evidence="6">
    <location>
        <begin position="337"/>
        <end position="357"/>
    </location>
</feature>
<organism evidence="7 8">
    <name type="scientific">Lolium multiflorum</name>
    <name type="common">Italian ryegrass</name>
    <name type="synonym">Lolium perenne subsp. multiflorum</name>
    <dbReference type="NCBI Taxonomy" id="4521"/>
    <lineage>
        <taxon>Eukaryota</taxon>
        <taxon>Viridiplantae</taxon>
        <taxon>Streptophyta</taxon>
        <taxon>Embryophyta</taxon>
        <taxon>Tracheophyta</taxon>
        <taxon>Spermatophyta</taxon>
        <taxon>Magnoliopsida</taxon>
        <taxon>Liliopsida</taxon>
        <taxon>Poales</taxon>
        <taxon>Poaceae</taxon>
        <taxon>BOP clade</taxon>
        <taxon>Pooideae</taxon>
        <taxon>Poodae</taxon>
        <taxon>Poeae</taxon>
        <taxon>Poeae Chloroplast Group 2 (Poeae type)</taxon>
        <taxon>Loliodinae</taxon>
        <taxon>Loliinae</taxon>
        <taxon>Lolium</taxon>
    </lineage>
</organism>
<keyword evidence="3 6" id="KW-0812">Transmembrane</keyword>
<dbReference type="Gene3D" id="1.20.1250.20">
    <property type="entry name" value="MFS general substrate transporter like domains"/>
    <property type="match status" value="3"/>
</dbReference>
<gene>
    <name evidence="7" type="ORF">QYE76_057315</name>
</gene>
<keyword evidence="4 6" id="KW-1133">Transmembrane helix</keyword>
<evidence type="ECO:0000256" key="1">
    <source>
        <dbReference type="ARBA" id="ARBA00004141"/>
    </source>
</evidence>
<feature type="transmembrane region" description="Helical" evidence="6">
    <location>
        <begin position="754"/>
        <end position="777"/>
    </location>
</feature>
<feature type="transmembrane region" description="Helical" evidence="6">
    <location>
        <begin position="407"/>
        <end position="426"/>
    </location>
</feature>
<dbReference type="InterPro" id="IPR036259">
    <property type="entry name" value="MFS_trans_sf"/>
</dbReference>
<feature type="transmembrane region" description="Helical" evidence="6">
    <location>
        <begin position="79"/>
        <end position="99"/>
    </location>
</feature>
<dbReference type="CDD" id="cd17416">
    <property type="entry name" value="MFS_NPF1_2"/>
    <property type="match status" value="1"/>
</dbReference>
<feature type="transmembrane region" description="Helical" evidence="6">
    <location>
        <begin position="591"/>
        <end position="611"/>
    </location>
</feature>
<feature type="transmembrane region" description="Helical" evidence="6">
    <location>
        <begin position="455"/>
        <end position="473"/>
    </location>
</feature>
<feature type="transmembrane region" description="Helical" evidence="6">
    <location>
        <begin position="106"/>
        <end position="128"/>
    </location>
</feature>
<comment type="subcellular location">
    <subcellularLocation>
        <location evidence="1">Membrane</location>
        <topology evidence="1">Multi-pass membrane protein</topology>
    </subcellularLocation>
</comment>
<comment type="similarity">
    <text evidence="2">Belongs to the major facilitator superfamily. Proton-dependent oligopeptide transporter (POT/PTR) (TC 2.A.17) family.</text>
</comment>
<comment type="caution">
    <text evidence="7">The sequence shown here is derived from an EMBL/GenBank/DDBJ whole genome shotgun (WGS) entry which is preliminary data.</text>
</comment>
<dbReference type="AlphaFoldDB" id="A0AAD8T4N6"/>
<dbReference type="Pfam" id="PF00854">
    <property type="entry name" value="PTR2"/>
    <property type="match status" value="3"/>
</dbReference>
<evidence type="ECO:0000256" key="4">
    <source>
        <dbReference type="ARBA" id="ARBA00022989"/>
    </source>
</evidence>
<evidence type="ECO:0000256" key="6">
    <source>
        <dbReference type="SAM" id="Phobius"/>
    </source>
</evidence>
<dbReference type="SUPFAM" id="SSF103473">
    <property type="entry name" value="MFS general substrate transporter"/>
    <property type="match status" value="2"/>
</dbReference>
<feature type="transmembrane region" description="Helical" evidence="6">
    <location>
        <begin position="703"/>
        <end position="722"/>
    </location>
</feature>
<dbReference type="PANTHER" id="PTHR11654">
    <property type="entry name" value="OLIGOPEPTIDE TRANSPORTER-RELATED"/>
    <property type="match status" value="1"/>
</dbReference>
<evidence type="ECO:0000256" key="3">
    <source>
        <dbReference type="ARBA" id="ARBA00022692"/>
    </source>
</evidence>
<feature type="transmembrane region" description="Helical" evidence="6">
    <location>
        <begin position="36"/>
        <end position="59"/>
    </location>
</feature>
<proteinExistence type="inferred from homology"/>